<gene>
    <name evidence="1" type="ORF">ACH46_13460</name>
</gene>
<reference evidence="2" key="1">
    <citation type="submission" date="2015-06" db="EMBL/GenBank/DDBJ databases">
        <title>Complete genome sequence and metabolic analysis of phthalate degradation pathway in Gordonia sp. QH-11.</title>
        <authorList>
            <person name="Jin D."/>
            <person name="Kong X."/>
            <person name="Bai Z."/>
        </authorList>
    </citation>
    <scope>NUCLEOTIDE SEQUENCE [LARGE SCALE GENOMIC DNA]</scope>
    <source>
        <strain evidence="2">QH-11</strain>
    </source>
</reference>
<evidence type="ECO:0000313" key="1">
    <source>
        <dbReference type="EMBL" id="ALG85298.1"/>
    </source>
</evidence>
<reference evidence="1 2" key="2">
    <citation type="journal article" date="2017" name="Int. J. Syst. Evol. Microbiol.">
        <title>Gordonia phthalatica sp. nov., a di-n-butyl phthalate-degrading bacterium isolated from activated sludge.</title>
        <authorList>
            <person name="Jin D."/>
            <person name="Kong X."/>
            <person name="Jia M."/>
            <person name="Yu X."/>
            <person name="Wang X."/>
            <person name="Zhuang X."/>
            <person name="Deng Y."/>
            <person name="Bai Z."/>
        </authorList>
    </citation>
    <scope>NUCLEOTIDE SEQUENCE [LARGE SCALE GENOMIC DNA]</scope>
    <source>
        <strain evidence="1 2">QH-11</strain>
    </source>
</reference>
<protein>
    <submittedName>
        <fullName evidence="1">Uncharacterized protein</fullName>
    </submittedName>
</protein>
<proteinExistence type="predicted"/>
<accession>A0A0N9NAD1</accession>
<dbReference type="STRING" id="1136941.ACH46_13460"/>
<keyword evidence="2" id="KW-1185">Reference proteome</keyword>
<name>A0A0N9NAD1_9ACTN</name>
<evidence type="ECO:0000313" key="2">
    <source>
        <dbReference type="Proteomes" id="UP000063789"/>
    </source>
</evidence>
<dbReference type="AlphaFoldDB" id="A0A0N9NAD1"/>
<organism evidence="1 2">
    <name type="scientific">Gordonia phthalatica</name>
    <dbReference type="NCBI Taxonomy" id="1136941"/>
    <lineage>
        <taxon>Bacteria</taxon>
        <taxon>Bacillati</taxon>
        <taxon>Actinomycetota</taxon>
        <taxon>Actinomycetes</taxon>
        <taxon>Mycobacteriales</taxon>
        <taxon>Gordoniaceae</taxon>
        <taxon>Gordonia</taxon>
    </lineage>
</organism>
<dbReference type="Proteomes" id="UP000063789">
    <property type="component" value="Chromosome"/>
</dbReference>
<sequence length="216" mass="22544">MVQVHDHAVVVKWSSAKGKSGHRPIVAALQAIASRDEVSGRDKLELDEYALELCIGGARTRALLDVLGFADSPTPDDESAVGADADERSFAMAAAATKISVSAAGSAVAAEPVHEKSSDTSGVMRLAREWPAVVGSIVRATLKVGDRRASAVCDTSTGRLTITTGVLAGRRFLDPTSAAIAVVAETGLDVPFPRDGWSEWKVNGRPIADLVAEAID</sequence>
<dbReference type="PATRIC" id="fig|1136941.3.peg.2738"/>
<dbReference type="EMBL" id="CP011853">
    <property type="protein sequence ID" value="ALG85298.1"/>
    <property type="molecule type" value="Genomic_DNA"/>
</dbReference>
<dbReference type="KEGG" id="goq:ACH46_13460"/>